<dbReference type="HOGENOM" id="CLU_652690_0_0_1"/>
<dbReference type="Proteomes" id="UP000015103">
    <property type="component" value="Unassembled WGS sequence"/>
</dbReference>
<dbReference type="InParanoid" id="T1HJ67"/>
<keyword evidence="3" id="KW-1185">Reference proteome</keyword>
<feature type="region of interest" description="Disordered" evidence="1">
    <location>
        <begin position="98"/>
        <end position="118"/>
    </location>
</feature>
<evidence type="ECO:0000313" key="3">
    <source>
        <dbReference type="Proteomes" id="UP000015103"/>
    </source>
</evidence>
<reference evidence="2" key="1">
    <citation type="submission" date="2015-05" db="UniProtKB">
        <authorList>
            <consortium name="EnsemblMetazoa"/>
        </authorList>
    </citation>
    <scope>IDENTIFICATION</scope>
</reference>
<dbReference type="EnsemblMetazoa" id="RPRC004090-RA">
    <property type="protein sequence ID" value="RPRC004090-PA"/>
    <property type="gene ID" value="RPRC004090"/>
</dbReference>
<dbReference type="OMA" id="HESNTHY"/>
<dbReference type="VEuPathDB" id="VectorBase:RPRC004090"/>
<sequence>MTAGGRLFTQVPIANIPYPVELGTKGFNDGMMPYYQPLIREDGEFHHTVPPPIRIPVYTQKTVTITKPKQQMTMQNVQHKSQRYPERVRISAQKYTPNQQIKTRPVYSPQSAPSQAHPNKELKHHIPTVPVYKYPLVLQSSPQNTHYSEYPENNFDEEIYRRPVIKKVRINQNSASVPQYSEEYGDSEEKVPEWKLKPNGGAVRDTSHESNTHYYKKQKLQRPEQEDSKYYDEDTDGSFSYEDQFKEVPPNFNRYNKHYSPVKSNAGVHNKPKHELKKTREPIHENLKQYHYQSKPTSVEFFSSKDITDTFPFISKEENHKHSLQYNTQSTKKAQEFTSPKIISGSEWIPINAPEGALPAKSYDIPAPDLSRGHPQWSNSQEVSLELDDISTRDQRLGNVVYGGRKQQRTGVVSASVMVKQ</sequence>
<dbReference type="AlphaFoldDB" id="T1HJ67"/>
<evidence type="ECO:0000256" key="1">
    <source>
        <dbReference type="SAM" id="MobiDB-lite"/>
    </source>
</evidence>
<dbReference type="EMBL" id="ACPB03020189">
    <property type="status" value="NOT_ANNOTATED_CDS"/>
    <property type="molecule type" value="Genomic_DNA"/>
</dbReference>
<protein>
    <submittedName>
        <fullName evidence="2">Uncharacterized protein</fullName>
    </submittedName>
</protein>
<name>T1HJ67_RHOPR</name>
<organism evidence="2 3">
    <name type="scientific">Rhodnius prolixus</name>
    <name type="common">Triatomid bug</name>
    <dbReference type="NCBI Taxonomy" id="13249"/>
    <lineage>
        <taxon>Eukaryota</taxon>
        <taxon>Metazoa</taxon>
        <taxon>Ecdysozoa</taxon>
        <taxon>Arthropoda</taxon>
        <taxon>Hexapoda</taxon>
        <taxon>Insecta</taxon>
        <taxon>Pterygota</taxon>
        <taxon>Neoptera</taxon>
        <taxon>Paraneoptera</taxon>
        <taxon>Hemiptera</taxon>
        <taxon>Heteroptera</taxon>
        <taxon>Panheteroptera</taxon>
        <taxon>Cimicomorpha</taxon>
        <taxon>Reduviidae</taxon>
        <taxon>Triatominae</taxon>
        <taxon>Rhodnius</taxon>
    </lineage>
</organism>
<proteinExistence type="predicted"/>
<accession>T1HJ67</accession>
<feature type="compositionally biased region" description="Polar residues" evidence="1">
    <location>
        <begin position="98"/>
        <end position="117"/>
    </location>
</feature>
<feature type="region of interest" description="Disordered" evidence="1">
    <location>
        <begin position="198"/>
        <end position="235"/>
    </location>
</feature>
<feature type="compositionally biased region" description="Basic and acidic residues" evidence="1">
    <location>
        <begin position="221"/>
        <end position="232"/>
    </location>
</feature>
<evidence type="ECO:0000313" key="2">
    <source>
        <dbReference type="EnsemblMetazoa" id="RPRC004090-PA"/>
    </source>
</evidence>